<feature type="compositionally biased region" description="Basic and acidic residues" evidence="1">
    <location>
        <begin position="1"/>
        <end position="22"/>
    </location>
</feature>
<evidence type="ECO:0000259" key="2">
    <source>
        <dbReference type="PROSITE" id="PS50914"/>
    </source>
</evidence>
<accession>A0ABN6FSC4</accession>
<sequence>MKHREPWGRGERERGEGQRGEGLRGAQNPDTWNSEPQWLRNEREQRAGPDADRQAQRGGPARYDDAYRTDERGRAPYAGARDERDERELRRRAGTWEEHSRGYEASGWDDDLDLGGGQRYQPFHVGTGMGLGTGSPGYGYGSRGGWDLGTHQRDIGRSFRGMGPQDYTRPDERIREDIHERLTQSHDIDARKIQVDVNAGNVTLTGTVIERRMRYLAEDLVEGVTGVANIDNQLQVQNGLASRPDDPH</sequence>
<dbReference type="Proteomes" id="UP000681317">
    <property type="component" value="Chromosome"/>
</dbReference>
<reference evidence="3 4" key="1">
    <citation type="submission" date="2021-03" db="EMBL/GenBank/DDBJ databases">
        <title>Complete Genome Sequences of Two Lysobacter Strains Isolated from Sea Water (Lysobacter caseinilyticus) and Soil (Lysobacter helvus) in South Korea.</title>
        <authorList>
            <person name="Watanabe Y."/>
            <person name="Arakawa K."/>
        </authorList>
    </citation>
    <scope>NUCLEOTIDE SEQUENCE [LARGE SCALE GENOMIC DNA]</scope>
    <source>
        <strain evidence="3 4">KVB24</strain>
    </source>
</reference>
<evidence type="ECO:0000313" key="4">
    <source>
        <dbReference type="Proteomes" id="UP000681317"/>
    </source>
</evidence>
<name>A0ABN6FSC4_9GAMM</name>
<dbReference type="RefSeq" id="WP_213433386.1">
    <property type="nucleotide sequence ID" value="NZ_AP024545.1"/>
</dbReference>
<dbReference type="InterPro" id="IPR014004">
    <property type="entry name" value="Transpt-assoc_nodulatn_dom_bac"/>
</dbReference>
<evidence type="ECO:0000313" key="3">
    <source>
        <dbReference type="EMBL" id="BCT92592.1"/>
    </source>
</evidence>
<dbReference type="Pfam" id="PF04972">
    <property type="entry name" value="BON"/>
    <property type="match status" value="1"/>
</dbReference>
<dbReference type="Gene3D" id="3.30.1340.30">
    <property type="match status" value="1"/>
</dbReference>
<gene>
    <name evidence="3" type="ORF">LYSCAS_16160</name>
</gene>
<dbReference type="InterPro" id="IPR007055">
    <property type="entry name" value="BON_dom"/>
</dbReference>
<dbReference type="EMBL" id="AP024545">
    <property type="protein sequence ID" value="BCT92592.1"/>
    <property type="molecule type" value="Genomic_DNA"/>
</dbReference>
<protein>
    <recommendedName>
        <fullName evidence="2">BON domain-containing protein</fullName>
    </recommendedName>
</protein>
<keyword evidence="4" id="KW-1185">Reference proteome</keyword>
<feature type="compositionally biased region" description="Basic and acidic residues" evidence="1">
    <location>
        <begin position="40"/>
        <end position="55"/>
    </location>
</feature>
<feature type="compositionally biased region" description="Basic and acidic residues" evidence="1">
    <location>
        <begin position="62"/>
        <end position="89"/>
    </location>
</feature>
<proteinExistence type="predicted"/>
<dbReference type="PANTHER" id="PTHR34606:SF15">
    <property type="entry name" value="BON DOMAIN-CONTAINING PROTEIN"/>
    <property type="match status" value="1"/>
</dbReference>
<dbReference type="PANTHER" id="PTHR34606">
    <property type="entry name" value="BON DOMAIN-CONTAINING PROTEIN"/>
    <property type="match status" value="1"/>
</dbReference>
<feature type="domain" description="BON" evidence="2">
    <location>
        <begin position="170"/>
        <end position="238"/>
    </location>
</feature>
<organism evidence="3 4">
    <name type="scientific">Noviluteimonas caseinilytica</name>
    <dbReference type="NCBI Taxonomy" id="2675101"/>
    <lineage>
        <taxon>Bacteria</taxon>
        <taxon>Pseudomonadati</taxon>
        <taxon>Pseudomonadota</taxon>
        <taxon>Gammaproteobacteria</taxon>
        <taxon>Lysobacterales</taxon>
        <taxon>Lysobacteraceae</taxon>
        <taxon>Noviluteimonas</taxon>
    </lineage>
</organism>
<dbReference type="InterPro" id="IPR051686">
    <property type="entry name" value="Lipoprotein_DolP"/>
</dbReference>
<dbReference type="SMART" id="SM00749">
    <property type="entry name" value="BON"/>
    <property type="match status" value="1"/>
</dbReference>
<feature type="region of interest" description="Disordered" evidence="1">
    <location>
        <begin position="1"/>
        <end position="89"/>
    </location>
</feature>
<evidence type="ECO:0000256" key="1">
    <source>
        <dbReference type="SAM" id="MobiDB-lite"/>
    </source>
</evidence>
<dbReference type="PROSITE" id="PS50914">
    <property type="entry name" value="BON"/>
    <property type="match status" value="1"/>
</dbReference>